<proteinExistence type="predicted"/>
<dbReference type="AlphaFoldDB" id="A0A1D2YSW4"/>
<accession>A0A1D2YSW4</accession>
<protein>
    <submittedName>
        <fullName evidence="2">Uncharacterized protein</fullName>
    </submittedName>
</protein>
<evidence type="ECO:0000256" key="1">
    <source>
        <dbReference type="SAM" id="Coils"/>
    </source>
</evidence>
<reference evidence="2 3" key="1">
    <citation type="submission" date="2016-09" db="EMBL/GenBank/DDBJ databases">
        <title>Draft genome sequence for the type strain of Vulcanibacillus modesticaldus BR, a strictly anaerobic, moderately thermophilic, and nitrate-reducing bacterium from deep sea-hydrothermal vents of the Mid-Atlantic Ridge.</title>
        <authorList>
            <person name="Abin C.A."/>
            <person name="Hollibaugh J.T."/>
        </authorList>
    </citation>
    <scope>NUCLEOTIDE SEQUENCE [LARGE SCALE GENOMIC DNA]</scope>
    <source>
        <strain evidence="2 3">BR</strain>
    </source>
</reference>
<dbReference type="EMBL" id="MIJF01000056">
    <property type="protein sequence ID" value="OEF98097.1"/>
    <property type="molecule type" value="Genomic_DNA"/>
</dbReference>
<dbReference type="Proteomes" id="UP000243739">
    <property type="component" value="Unassembled WGS sequence"/>
</dbReference>
<dbReference type="STRING" id="337097.BHF71_03515"/>
<evidence type="ECO:0000313" key="3">
    <source>
        <dbReference type="Proteomes" id="UP000243739"/>
    </source>
</evidence>
<name>A0A1D2YSW4_9BACI</name>
<evidence type="ECO:0000313" key="2">
    <source>
        <dbReference type="EMBL" id="OEF98097.1"/>
    </source>
</evidence>
<sequence>MPKFILDELNNRIDRLRSYENQIGTTEEEKNCIQIRRAELESIRNFINESINHKEEKRRNTHEFWKDFWKLVDEF</sequence>
<organism evidence="2 3">
    <name type="scientific">Vulcanibacillus modesticaldus</name>
    <dbReference type="NCBI Taxonomy" id="337097"/>
    <lineage>
        <taxon>Bacteria</taxon>
        <taxon>Bacillati</taxon>
        <taxon>Bacillota</taxon>
        <taxon>Bacilli</taxon>
        <taxon>Bacillales</taxon>
        <taxon>Bacillaceae</taxon>
        <taxon>Vulcanibacillus</taxon>
    </lineage>
</organism>
<dbReference type="RefSeq" id="WP_069657397.1">
    <property type="nucleotide sequence ID" value="NZ_MIJF01000056.1"/>
</dbReference>
<comment type="caution">
    <text evidence="2">The sequence shown here is derived from an EMBL/GenBank/DDBJ whole genome shotgun (WGS) entry which is preliminary data.</text>
</comment>
<keyword evidence="1" id="KW-0175">Coiled coil</keyword>
<keyword evidence="3" id="KW-1185">Reference proteome</keyword>
<feature type="coiled-coil region" evidence="1">
    <location>
        <begin position="9"/>
        <end position="36"/>
    </location>
</feature>
<gene>
    <name evidence="2" type="ORF">BHF71_03515</name>
</gene>